<organism evidence="2 3">
    <name type="scientific">Corynebacterium pollutisoli</name>
    <dbReference type="NCBI Taxonomy" id="1610489"/>
    <lineage>
        <taxon>Bacteria</taxon>
        <taxon>Bacillati</taxon>
        <taxon>Actinomycetota</taxon>
        <taxon>Actinomycetes</taxon>
        <taxon>Mycobacteriales</taxon>
        <taxon>Corynebacteriaceae</taxon>
        <taxon>Corynebacterium</taxon>
    </lineage>
</organism>
<feature type="compositionally biased region" description="Polar residues" evidence="1">
    <location>
        <begin position="9"/>
        <end position="28"/>
    </location>
</feature>
<reference evidence="3" key="1">
    <citation type="submission" date="2017-04" db="EMBL/GenBank/DDBJ databases">
        <authorList>
            <person name="Varghese N."/>
            <person name="Submissions S."/>
        </authorList>
    </citation>
    <scope>NUCLEOTIDE SEQUENCE [LARGE SCALE GENOMIC DNA]</scope>
    <source>
        <strain evidence="3">VDS</strain>
    </source>
</reference>
<accession>A0A1X7IIR4</accession>
<protein>
    <submittedName>
        <fullName evidence="2">Uncharacterized protein</fullName>
    </submittedName>
</protein>
<feature type="region of interest" description="Disordered" evidence="1">
    <location>
        <begin position="202"/>
        <end position="239"/>
    </location>
</feature>
<dbReference type="EMBL" id="FXAR01000002">
    <property type="protein sequence ID" value="SMG14481.1"/>
    <property type="molecule type" value="Genomic_DNA"/>
</dbReference>
<evidence type="ECO:0000256" key="1">
    <source>
        <dbReference type="SAM" id="MobiDB-lite"/>
    </source>
</evidence>
<dbReference type="NCBIfam" id="NF040480">
    <property type="entry name" value="CGLAU_01105_fam"/>
    <property type="match status" value="1"/>
</dbReference>
<feature type="region of interest" description="Disordered" evidence="1">
    <location>
        <begin position="1"/>
        <end position="31"/>
    </location>
</feature>
<dbReference type="AlphaFoldDB" id="A0A1X7IIR4"/>
<proteinExistence type="predicted"/>
<evidence type="ECO:0000313" key="3">
    <source>
        <dbReference type="Proteomes" id="UP000193309"/>
    </source>
</evidence>
<feature type="region of interest" description="Disordered" evidence="1">
    <location>
        <begin position="58"/>
        <end position="84"/>
    </location>
</feature>
<dbReference type="STRING" id="1610489.SAMN06295981_0667"/>
<keyword evidence="3" id="KW-1185">Reference proteome</keyword>
<evidence type="ECO:0000313" key="2">
    <source>
        <dbReference type="EMBL" id="SMG14481.1"/>
    </source>
</evidence>
<sequence>MTDTERDSPVTSPNDNTNTTPEQNNSVLDNLREPFQAWVSAGARLGDVVSDFGERFRADRERTDAPSDVHSVYSGDAANVGKESAKERFRTATQEARAGLSGAKSTEDYKNVSLNFASRAEEIIRDLAGSARRAAGETKDSTSATEAKSAFHSAVASVRATFDETVEQARARRAATETEGERSFIDDLRARLDDLIARAGTVVDKDETPSTTTEEGVPHMIDGEVVSTEDVPPPNTKDN</sequence>
<name>A0A1X7IIR4_9CORY</name>
<feature type="compositionally biased region" description="Basic and acidic residues" evidence="1">
    <location>
        <begin position="58"/>
        <end position="67"/>
    </location>
</feature>
<gene>
    <name evidence="2" type="ORF">SAMN06295981_0667</name>
</gene>
<dbReference type="Proteomes" id="UP000193309">
    <property type="component" value="Unassembled WGS sequence"/>
</dbReference>